<dbReference type="PROSITE" id="PS51318">
    <property type="entry name" value="TAT"/>
    <property type="match status" value="1"/>
</dbReference>
<evidence type="ECO:0000313" key="9">
    <source>
        <dbReference type="EMBL" id="AXA67765.1"/>
    </source>
</evidence>
<dbReference type="GO" id="GO:0030288">
    <property type="term" value="C:outer membrane-bounded periplasmic space"/>
    <property type="evidence" value="ECO:0007669"/>
    <property type="project" value="TreeGrafter"/>
</dbReference>
<keyword evidence="3" id="KW-0813">Transport</keyword>
<dbReference type="PANTHER" id="PTHR30532:SF1">
    <property type="entry name" value="IRON(3+)-HYDROXAMATE-BINDING PROTEIN FHUD"/>
    <property type="match status" value="1"/>
</dbReference>
<keyword evidence="5 7" id="KW-0732">Signal</keyword>
<dbReference type="SUPFAM" id="SSF53807">
    <property type="entry name" value="Helical backbone' metal receptor"/>
    <property type="match status" value="1"/>
</dbReference>
<keyword evidence="6" id="KW-0472">Membrane</keyword>
<comment type="similarity">
    <text evidence="2">Belongs to the bacterial solute-binding protein 8 family.</text>
</comment>
<keyword evidence="4" id="KW-0410">Iron transport</keyword>
<feature type="transmembrane region" description="Helical" evidence="6">
    <location>
        <begin position="36"/>
        <end position="55"/>
    </location>
</feature>
<dbReference type="EMBL" id="CP022198">
    <property type="protein sequence ID" value="AXA67765.1"/>
    <property type="molecule type" value="Genomic_DNA"/>
</dbReference>
<feature type="signal peptide" evidence="7">
    <location>
        <begin position="1"/>
        <end position="26"/>
    </location>
</feature>
<evidence type="ECO:0000259" key="8">
    <source>
        <dbReference type="PROSITE" id="PS50983"/>
    </source>
</evidence>
<comment type="subcellular location">
    <subcellularLocation>
        <location evidence="1">Cell envelope</location>
    </subcellularLocation>
</comment>
<dbReference type="AlphaFoldDB" id="A0A2Z5AAA8"/>
<name>A0A2Z5AAA8_9PSED</name>
<evidence type="ECO:0000256" key="4">
    <source>
        <dbReference type="ARBA" id="ARBA00022496"/>
    </source>
</evidence>
<evidence type="ECO:0000256" key="2">
    <source>
        <dbReference type="ARBA" id="ARBA00008814"/>
    </source>
</evidence>
<evidence type="ECO:0000256" key="1">
    <source>
        <dbReference type="ARBA" id="ARBA00004196"/>
    </source>
</evidence>
<dbReference type="Pfam" id="PF01497">
    <property type="entry name" value="Peripla_BP_2"/>
    <property type="match status" value="1"/>
</dbReference>
<dbReference type="PROSITE" id="PS50983">
    <property type="entry name" value="FE_B12_PBP"/>
    <property type="match status" value="1"/>
</dbReference>
<dbReference type="InterPro" id="IPR051313">
    <property type="entry name" value="Bact_iron-sidero_bind"/>
</dbReference>
<dbReference type="RefSeq" id="WP_208691844.1">
    <property type="nucleotide sequence ID" value="NZ_CP022198.1"/>
</dbReference>
<evidence type="ECO:0000256" key="5">
    <source>
        <dbReference type="ARBA" id="ARBA00022729"/>
    </source>
</evidence>
<dbReference type="InterPro" id="IPR006311">
    <property type="entry name" value="TAT_signal"/>
</dbReference>
<keyword evidence="6" id="KW-1133">Transmembrane helix</keyword>
<proteinExistence type="inferred from homology"/>
<dbReference type="InterPro" id="IPR002491">
    <property type="entry name" value="ABC_transptr_periplasmic_BD"/>
</dbReference>
<keyword evidence="4" id="KW-0406">Ion transport</keyword>
<organism evidence="9 10">
    <name type="scientific">Pseudomonas oryzihabitans</name>
    <dbReference type="NCBI Taxonomy" id="47885"/>
    <lineage>
        <taxon>Bacteria</taxon>
        <taxon>Pseudomonadati</taxon>
        <taxon>Pseudomonadota</taxon>
        <taxon>Gammaproteobacteria</taxon>
        <taxon>Pseudomonadales</taxon>
        <taxon>Pseudomonadaceae</taxon>
        <taxon>Pseudomonas</taxon>
    </lineage>
</organism>
<evidence type="ECO:0000256" key="6">
    <source>
        <dbReference type="SAM" id="Phobius"/>
    </source>
</evidence>
<protein>
    <submittedName>
        <fullName evidence="9">Fe3+-hydroxamate ABC transporter substrate-binding protein</fullName>
    </submittedName>
</protein>
<evidence type="ECO:0000313" key="10">
    <source>
        <dbReference type="Proteomes" id="UP000250579"/>
    </source>
</evidence>
<reference evidence="9 10" key="1">
    <citation type="submission" date="2017-06" db="EMBL/GenBank/DDBJ databases">
        <title>Evolution towards high GC content and high-temperature stress adaptation in endophytic Pseudomonas oryzihabitans impacted its plant-growth promoting traits.</title>
        <authorList>
            <person name="Nascimento F.X."/>
        </authorList>
    </citation>
    <scope>NUCLEOTIDE SEQUENCE [LARGE SCALE GENOMIC DNA]</scope>
    <source>
        <strain evidence="9 10">MS8</strain>
    </source>
</reference>
<dbReference type="PANTHER" id="PTHR30532">
    <property type="entry name" value="IRON III DICITRATE-BINDING PERIPLASMIC PROTEIN"/>
    <property type="match status" value="1"/>
</dbReference>
<dbReference type="GO" id="GO:1901678">
    <property type="term" value="P:iron coordination entity transport"/>
    <property type="evidence" value="ECO:0007669"/>
    <property type="project" value="UniProtKB-ARBA"/>
</dbReference>
<dbReference type="Gene3D" id="3.40.50.1980">
    <property type="entry name" value="Nitrogenase molybdenum iron protein domain"/>
    <property type="match status" value="2"/>
</dbReference>
<dbReference type="PRINTS" id="PR01715">
    <property type="entry name" value="FERRIBNDNGPP"/>
</dbReference>
<keyword evidence="6" id="KW-0812">Transmembrane</keyword>
<evidence type="ECO:0000256" key="3">
    <source>
        <dbReference type="ARBA" id="ARBA00022448"/>
    </source>
</evidence>
<accession>A0A2Z5AAA8</accession>
<dbReference type="Proteomes" id="UP000250579">
    <property type="component" value="Chromosome"/>
</dbReference>
<gene>
    <name evidence="9" type="ORF">CE139_18735</name>
</gene>
<feature type="domain" description="Fe/B12 periplasmic-binding" evidence="8">
    <location>
        <begin position="33"/>
        <end position="297"/>
    </location>
</feature>
<evidence type="ECO:0000256" key="7">
    <source>
        <dbReference type="SAM" id="SignalP"/>
    </source>
</evidence>
<sequence length="297" mass="32163">MIFARRQLVKGLLGGALLSTLPPLFAAPAQQARIVAINWAALETLLALGVIPLAGSDTGYYRRRMPTFALPAQVQDIGPFWEPNLELLQRLQPSLILSDPLAPVVDRALRSIAPTEIVDLYPSADPYARASALLLTLGARLDRLQEAQAYLAEVDRRLGALAARLTASPRPPVQVALVNADGRHATLYGRGSLIQAVLERLGLRNAWQGRSNAMGVTLVGIERLAETPEALLVCVELPTRLAKLQHLRQDGTLWQALPAVRAGRVLTLPRFFPYGGVASALFLAEQLTLHLEGVGHV</sequence>
<keyword evidence="4" id="KW-0408">Iron</keyword>
<feature type="chain" id="PRO_5016269495" evidence="7">
    <location>
        <begin position="27"/>
        <end position="297"/>
    </location>
</feature>